<gene>
    <name evidence="11" type="ORF">LCR_06150</name>
</gene>
<evidence type="ECO:0000256" key="5">
    <source>
        <dbReference type="ARBA" id="ARBA00023136"/>
    </source>
</evidence>
<proteinExistence type="inferred from homology"/>
<evidence type="ECO:0000313" key="11">
    <source>
        <dbReference type="EMBL" id="KXU81288.1"/>
    </source>
</evidence>
<evidence type="ECO:0000256" key="6">
    <source>
        <dbReference type="ARBA" id="ARBA00023186"/>
    </source>
</evidence>
<comment type="subcellular location">
    <subcellularLocation>
        <location evidence="1">Cell membrane</location>
        <topology evidence="1">Single-pass type II membrane protein</topology>
    </subcellularLocation>
</comment>
<reference evidence="11 12" key="1">
    <citation type="submission" date="2016-02" db="EMBL/GenBank/DDBJ databases">
        <title>Draft genome sequence of Aeromonas trota strain 1999lcr isolated from cerebrospinal fluid (CSF).</title>
        <authorList>
            <person name="Dallagassa C.B."/>
            <person name="Prediger K.C."/>
            <person name="Weiss V.A."/>
            <person name="Assis F.E."/>
            <person name="Baura V."/>
            <person name="Cruz L.M."/>
            <person name="Souza E.M."/>
            <person name="Pedrosa F.O."/>
            <person name="Fadel-Picheth C.M."/>
        </authorList>
    </citation>
    <scope>NUCLEOTIDE SEQUENCE [LARGE SCALE GENOMIC DNA]</scope>
    <source>
        <strain evidence="11 12">1999lcr</strain>
    </source>
</reference>
<evidence type="ECO:0000256" key="9">
    <source>
        <dbReference type="SAM" id="Phobius"/>
    </source>
</evidence>
<comment type="caution">
    <text evidence="11">The sequence shown here is derived from an EMBL/GenBank/DDBJ whole genome shotgun (WGS) entry which is preliminary data.</text>
</comment>
<evidence type="ECO:0000313" key="12">
    <source>
        <dbReference type="Proteomes" id="UP000078435"/>
    </source>
</evidence>
<dbReference type="STRING" id="29489.VL01_04190"/>
<dbReference type="Proteomes" id="UP000078435">
    <property type="component" value="Unassembled WGS sequence"/>
</dbReference>
<dbReference type="SUPFAM" id="SSF48452">
    <property type="entry name" value="TPR-like"/>
    <property type="match status" value="1"/>
</dbReference>
<keyword evidence="6" id="KW-0143">Chaperone</keyword>
<evidence type="ECO:0000256" key="8">
    <source>
        <dbReference type="ARBA" id="ARBA00024235"/>
    </source>
</evidence>
<evidence type="ECO:0000256" key="4">
    <source>
        <dbReference type="ARBA" id="ARBA00022989"/>
    </source>
</evidence>
<dbReference type="EMBL" id="JMGO02000002">
    <property type="protein sequence ID" value="KXU81288.1"/>
    <property type="molecule type" value="Genomic_DNA"/>
</dbReference>
<evidence type="ECO:0000256" key="1">
    <source>
        <dbReference type="ARBA" id="ARBA00004401"/>
    </source>
</evidence>
<dbReference type="GO" id="GO:0005886">
    <property type="term" value="C:plasma membrane"/>
    <property type="evidence" value="ECO:0007669"/>
    <property type="project" value="UniProtKB-SubCell"/>
</dbReference>
<evidence type="ECO:0000256" key="3">
    <source>
        <dbReference type="ARBA" id="ARBA00022692"/>
    </source>
</evidence>
<evidence type="ECO:0000259" key="10">
    <source>
        <dbReference type="Pfam" id="PF09976"/>
    </source>
</evidence>
<dbReference type="InterPro" id="IPR026039">
    <property type="entry name" value="YfgM"/>
</dbReference>
<protein>
    <recommendedName>
        <fullName evidence="8">Ancillary SecYEG translocon subunit</fullName>
    </recommendedName>
</protein>
<keyword evidence="3 9" id="KW-0812">Transmembrane</keyword>
<keyword evidence="2" id="KW-1003">Cell membrane</keyword>
<feature type="domain" description="Ancillary SecYEG translocon subunit/Cell division coordinator CpoB TPR" evidence="10">
    <location>
        <begin position="15"/>
        <end position="204"/>
    </location>
</feature>
<dbReference type="AlphaFoldDB" id="A0A175VLZ7"/>
<dbReference type="Gene3D" id="1.25.40.10">
    <property type="entry name" value="Tetratricopeptide repeat domain"/>
    <property type="match status" value="1"/>
</dbReference>
<dbReference type="PIRSF" id="PIRSF006170">
    <property type="entry name" value="YfgM"/>
    <property type="match status" value="1"/>
</dbReference>
<dbReference type="Pfam" id="PF09976">
    <property type="entry name" value="TPR_21"/>
    <property type="match status" value="1"/>
</dbReference>
<name>A0A175VLZ7_AEREN</name>
<dbReference type="InterPro" id="IPR011990">
    <property type="entry name" value="TPR-like_helical_dom_sf"/>
</dbReference>
<organism evidence="11 12">
    <name type="scientific">Aeromonas enteropelogenes</name>
    <name type="common">Aeromonas trota</name>
    <dbReference type="NCBI Taxonomy" id="29489"/>
    <lineage>
        <taxon>Bacteria</taxon>
        <taxon>Pseudomonadati</taxon>
        <taxon>Pseudomonadota</taxon>
        <taxon>Gammaproteobacteria</taxon>
        <taxon>Aeromonadales</taxon>
        <taxon>Aeromonadaceae</taxon>
        <taxon>Aeromonas</taxon>
    </lineage>
</organism>
<evidence type="ECO:0000256" key="2">
    <source>
        <dbReference type="ARBA" id="ARBA00022475"/>
    </source>
</evidence>
<evidence type="ECO:0000256" key="7">
    <source>
        <dbReference type="ARBA" id="ARBA00024197"/>
    </source>
</evidence>
<comment type="similarity">
    <text evidence="7">Belongs to the YfgM family.</text>
</comment>
<dbReference type="RefSeq" id="WP_026456142.1">
    <property type="nucleotide sequence ID" value="NZ_AP027939.1"/>
</dbReference>
<dbReference type="GeneID" id="92811502"/>
<dbReference type="OrthoDB" id="9789675at2"/>
<dbReference type="InterPro" id="IPR018704">
    <property type="entry name" value="SecYEG/CpoB_TPR"/>
</dbReference>
<dbReference type="PANTHER" id="PTHR38035">
    <property type="entry name" value="UPF0070 PROTEIN YFGM"/>
    <property type="match status" value="1"/>
</dbReference>
<sequence length="216" mass="22965">MEVYTTEEQQVEVIKEWWKENGTSVIAGTVIGLVGLFGWRYYNQHQQETMEAASSSYNQVLEQLAKGEAADLEQAQQFVTANKGDAYGDMAALQLASAAVKAGKLDLAAEQLALVASSGDESIRPFASLRLARVLNGQGKADEALAQLGKINNDAFKAQVAEVRGDILLGQGKLEEARDAYQAAADAGGLQGSQELKLKMDDLALPATTTGEAADA</sequence>
<keyword evidence="4 9" id="KW-1133">Transmembrane helix</keyword>
<keyword evidence="5 9" id="KW-0472">Membrane</keyword>
<dbReference type="GO" id="GO:0044877">
    <property type="term" value="F:protein-containing complex binding"/>
    <property type="evidence" value="ECO:0007669"/>
    <property type="project" value="InterPro"/>
</dbReference>
<dbReference type="PANTHER" id="PTHR38035:SF1">
    <property type="entry name" value="ANCILLARY SECYEG TRANSLOCON SUBUNIT"/>
    <property type="match status" value="1"/>
</dbReference>
<accession>A0A175VLZ7</accession>
<feature type="transmembrane region" description="Helical" evidence="9">
    <location>
        <begin position="25"/>
        <end position="42"/>
    </location>
</feature>